<evidence type="ECO:0000256" key="5">
    <source>
        <dbReference type="ARBA" id="ARBA00022777"/>
    </source>
</evidence>
<evidence type="ECO:0000256" key="4">
    <source>
        <dbReference type="ARBA" id="ARBA00022741"/>
    </source>
</evidence>
<keyword evidence="12" id="KW-1185">Reference proteome</keyword>
<dbReference type="EMBL" id="BAABLM010000001">
    <property type="protein sequence ID" value="GAA4665395.1"/>
    <property type="molecule type" value="Genomic_DNA"/>
</dbReference>
<keyword evidence="4" id="KW-0547">Nucleotide-binding</keyword>
<evidence type="ECO:0000256" key="6">
    <source>
        <dbReference type="ARBA" id="ARBA00022840"/>
    </source>
</evidence>
<keyword evidence="6" id="KW-0067">ATP-binding</keyword>
<dbReference type="Pfam" id="PF00781">
    <property type="entry name" value="DAGK_cat"/>
    <property type="match status" value="1"/>
</dbReference>
<evidence type="ECO:0000256" key="8">
    <source>
        <dbReference type="ARBA" id="ARBA00023264"/>
    </source>
</evidence>
<evidence type="ECO:0000313" key="12">
    <source>
        <dbReference type="Proteomes" id="UP001501295"/>
    </source>
</evidence>
<feature type="region of interest" description="Disordered" evidence="9">
    <location>
        <begin position="52"/>
        <end position="73"/>
    </location>
</feature>
<evidence type="ECO:0000256" key="3">
    <source>
        <dbReference type="ARBA" id="ARBA00022679"/>
    </source>
</evidence>
<protein>
    <submittedName>
        <fullName evidence="11">Diacylglycerol kinase family protein</fullName>
    </submittedName>
</protein>
<proteinExistence type="inferred from homology"/>
<dbReference type="InterPro" id="IPR016064">
    <property type="entry name" value="NAD/diacylglycerol_kinase_sf"/>
</dbReference>
<dbReference type="InterPro" id="IPR001206">
    <property type="entry name" value="Diacylglycerol_kinase_cat_dom"/>
</dbReference>
<keyword evidence="3" id="KW-0808">Transferase</keyword>
<keyword evidence="8" id="KW-1208">Phospholipid metabolism</keyword>
<dbReference type="Gene3D" id="3.40.50.10330">
    <property type="entry name" value="Probable inorganic polyphosphate/atp-NAD kinase, domain 1"/>
    <property type="match status" value="1"/>
</dbReference>
<comment type="caution">
    <text evidence="11">The sequence shown here is derived from an EMBL/GenBank/DDBJ whole genome shotgun (WGS) entry which is preliminary data.</text>
</comment>
<evidence type="ECO:0000256" key="1">
    <source>
        <dbReference type="ARBA" id="ARBA00001946"/>
    </source>
</evidence>
<dbReference type="InterPro" id="IPR017438">
    <property type="entry name" value="ATP-NAD_kinase_N"/>
</dbReference>
<organism evidence="11 12">
    <name type="scientific">Frondihabitans cladoniiphilus</name>
    <dbReference type="NCBI Taxonomy" id="715785"/>
    <lineage>
        <taxon>Bacteria</taxon>
        <taxon>Bacillati</taxon>
        <taxon>Actinomycetota</taxon>
        <taxon>Actinomycetes</taxon>
        <taxon>Micrococcales</taxon>
        <taxon>Microbacteriaceae</taxon>
        <taxon>Frondihabitans</taxon>
    </lineage>
</organism>
<dbReference type="Pfam" id="PF19279">
    <property type="entry name" value="YegS_C"/>
    <property type="match status" value="1"/>
</dbReference>
<keyword evidence="5 11" id="KW-0418">Kinase</keyword>
<dbReference type="PANTHER" id="PTHR12358:SF54">
    <property type="entry name" value="SPHINGOSINE KINASE RELATED PROTEIN"/>
    <property type="match status" value="1"/>
</dbReference>
<dbReference type="SUPFAM" id="SSF111331">
    <property type="entry name" value="NAD kinase/diacylglycerol kinase-like"/>
    <property type="match status" value="1"/>
</dbReference>
<sequence length="342" mass="36728">MAVGSFRPGYARGVHPASDSAPVRGRVAVVYNPIKVKVAKLRASVAAEERRSGWAESTWHETAASDDGRAAAQEAASTTPDVVLIVGGDGTLRVAAEVLHTTGIPMALLPVGTGNLFARNLRLPLNDIDLSVRTAFTGANRPIDIAFAELEAEGQPPSRHAFLVMAGVGLDASMAANTNARLKKRVGWLAYTDPIARSVFGNKQIDLSYRRDDEKRRSMAAHTVIVGNCGTLTANILLLPAAVPDDGILDAVAFRPRGGAGWTKIGYGLAFNRFFHRTAFGRFLALFLPTSRTLRYTTARRLELRFARPEEIQLDGDPFGLVTAATLTVLHHGLTLRAPSPS</sequence>
<evidence type="ECO:0000256" key="2">
    <source>
        <dbReference type="ARBA" id="ARBA00005983"/>
    </source>
</evidence>
<dbReference type="Gene3D" id="2.60.200.40">
    <property type="match status" value="1"/>
</dbReference>
<name>A0ABP8VKD7_9MICO</name>
<keyword evidence="7" id="KW-0594">Phospholipid biosynthesis</keyword>
<dbReference type="InterPro" id="IPR050187">
    <property type="entry name" value="Lipid_Phosphate_FormReg"/>
</dbReference>
<comment type="similarity">
    <text evidence="2">Belongs to the diacylglycerol/lipid kinase family.</text>
</comment>
<dbReference type="PANTHER" id="PTHR12358">
    <property type="entry name" value="SPHINGOSINE KINASE"/>
    <property type="match status" value="1"/>
</dbReference>
<keyword evidence="7" id="KW-0443">Lipid metabolism</keyword>
<evidence type="ECO:0000259" key="10">
    <source>
        <dbReference type="PROSITE" id="PS50146"/>
    </source>
</evidence>
<evidence type="ECO:0000256" key="7">
    <source>
        <dbReference type="ARBA" id="ARBA00023209"/>
    </source>
</evidence>
<accession>A0ABP8VKD7</accession>
<dbReference type="PROSITE" id="PS50146">
    <property type="entry name" value="DAGK"/>
    <property type="match status" value="1"/>
</dbReference>
<dbReference type="GO" id="GO:0016301">
    <property type="term" value="F:kinase activity"/>
    <property type="evidence" value="ECO:0007669"/>
    <property type="project" value="UniProtKB-KW"/>
</dbReference>
<comment type="cofactor">
    <cofactor evidence="1">
        <name>Mg(2+)</name>
        <dbReference type="ChEBI" id="CHEBI:18420"/>
    </cofactor>
</comment>
<keyword evidence="7" id="KW-0444">Lipid biosynthesis</keyword>
<reference evidence="12" key="1">
    <citation type="journal article" date="2019" name="Int. J. Syst. Evol. Microbiol.">
        <title>The Global Catalogue of Microorganisms (GCM) 10K type strain sequencing project: providing services to taxonomists for standard genome sequencing and annotation.</title>
        <authorList>
            <consortium name="The Broad Institute Genomics Platform"/>
            <consortium name="The Broad Institute Genome Sequencing Center for Infectious Disease"/>
            <person name="Wu L."/>
            <person name="Ma J."/>
        </authorList>
    </citation>
    <scope>NUCLEOTIDE SEQUENCE [LARGE SCALE GENOMIC DNA]</scope>
    <source>
        <strain evidence="12">JCM 18956</strain>
    </source>
</reference>
<dbReference type="InterPro" id="IPR045540">
    <property type="entry name" value="YegS/DAGK_C"/>
</dbReference>
<dbReference type="Proteomes" id="UP001501295">
    <property type="component" value="Unassembled WGS sequence"/>
</dbReference>
<feature type="domain" description="DAGKc" evidence="10">
    <location>
        <begin position="22"/>
        <end position="152"/>
    </location>
</feature>
<gene>
    <name evidence="11" type="ORF">GCM10025780_03400</name>
</gene>
<evidence type="ECO:0000256" key="9">
    <source>
        <dbReference type="SAM" id="MobiDB-lite"/>
    </source>
</evidence>
<evidence type="ECO:0000313" key="11">
    <source>
        <dbReference type="EMBL" id="GAA4665395.1"/>
    </source>
</evidence>